<feature type="chain" id="PRO_5014570245" description="Apple domain-containing protein" evidence="1">
    <location>
        <begin position="24"/>
        <end position="243"/>
    </location>
</feature>
<dbReference type="Pfam" id="PF00024">
    <property type="entry name" value="PAN_1"/>
    <property type="match status" value="1"/>
</dbReference>
<dbReference type="PROSITE" id="PS51257">
    <property type="entry name" value="PROKAR_LIPOPROTEIN"/>
    <property type="match status" value="1"/>
</dbReference>
<evidence type="ECO:0000313" key="4">
    <source>
        <dbReference type="EnsemblMetazoa" id="PHUM495760-PA"/>
    </source>
</evidence>
<evidence type="ECO:0000313" key="5">
    <source>
        <dbReference type="Proteomes" id="UP000009046"/>
    </source>
</evidence>
<dbReference type="HOGENOM" id="CLU_1143761_0_0_1"/>
<organism>
    <name type="scientific">Pediculus humanus subsp. corporis</name>
    <name type="common">Body louse</name>
    <dbReference type="NCBI Taxonomy" id="121224"/>
    <lineage>
        <taxon>Eukaryota</taxon>
        <taxon>Metazoa</taxon>
        <taxon>Ecdysozoa</taxon>
        <taxon>Arthropoda</taxon>
        <taxon>Hexapoda</taxon>
        <taxon>Insecta</taxon>
        <taxon>Pterygota</taxon>
        <taxon>Neoptera</taxon>
        <taxon>Paraneoptera</taxon>
        <taxon>Psocodea</taxon>
        <taxon>Troctomorpha</taxon>
        <taxon>Phthiraptera</taxon>
        <taxon>Anoplura</taxon>
        <taxon>Pediculidae</taxon>
        <taxon>Pediculus</taxon>
    </lineage>
</organism>
<dbReference type="CDD" id="cd01099">
    <property type="entry name" value="PAN_AP_HGF"/>
    <property type="match status" value="2"/>
</dbReference>
<dbReference type="InParanoid" id="E0VX62"/>
<name>E0VX62_PEDHC</name>
<evidence type="ECO:0000259" key="2">
    <source>
        <dbReference type="PROSITE" id="PS50948"/>
    </source>
</evidence>
<dbReference type="eggNOG" id="ENOG502QRTZ">
    <property type="taxonomic scope" value="Eukaryota"/>
</dbReference>
<dbReference type="InterPro" id="IPR003609">
    <property type="entry name" value="Pan_app"/>
</dbReference>
<evidence type="ECO:0000313" key="3">
    <source>
        <dbReference type="EMBL" id="EEB17968.1"/>
    </source>
</evidence>
<dbReference type="AlphaFoldDB" id="E0VX62"/>
<keyword evidence="1" id="KW-0732">Signal</keyword>
<sequence length="243" mass="27373">MLPSIKLCAIILVCVFTSCRVSAEECDPEMIGFELVTGYVFSAPLDVMDSLPGTLMLTDCLESCQTNDSCQAVNYETGLCVLFSSNADTYPGALARSQFPVFTIYAQKSCLGVKPCERAWCFDRVLGHQLYGYTKKKHSVGSRQECLELCLGEREFVCRPPRITFDFITVSMSWSRALARSQFPVFTIYAQKSCLGVKPCERAWCFDRVLGHQLYGYTKKKHSVGSRQECLELCLGEREFVCR</sequence>
<dbReference type="Proteomes" id="UP000009046">
    <property type="component" value="Unassembled WGS sequence"/>
</dbReference>
<dbReference type="RefSeq" id="XP_002430706.1">
    <property type="nucleotide sequence ID" value="XM_002430661.1"/>
</dbReference>
<dbReference type="KEGG" id="phu:Phum_PHUM495760"/>
<dbReference type="PANTHER" id="PTHR47327:SF2">
    <property type="entry name" value="FI18240P1-RELATED"/>
    <property type="match status" value="1"/>
</dbReference>
<reference evidence="3" key="1">
    <citation type="submission" date="2007-04" db="EMBL/GenBank/DDBJ databases">
        <title>Annotation of Pediculus humanus corporis strain USDA.</title>
        <authorList>
            <person name="Kirkness E."/>
            <person name="Hannick L."/>
            <person name="Hass B."/>
            <person name="Bruggner R."/>
            <person name="Lawson D."/>
            <person name="Bidwell S."/>
            <person name="Joardar V."/>
            <person name="Caler E."/>
            <person name="Walenz B."/>
            <person name="Inman J."/>
            <person name="Schobel S."/>
            <person name="Galinsky K."/>
            <person name="Amedeo P."/>
            <person name="Strausberg R."/>
        </authorList>
    </citation>
    <scope>NUCLEOTIDE SEQUENCE</scope>
    <source>
        <strain evidence="3">USDA</strain>
    </source>
</reference>
<dbReference type="GeneID" id="8236003"/>
<dbReference type="SUPFAM" id="SSF57414">
    <property type="entry name" value="Hairpin loop containing domain-like"/>
    <property type="match status" value="1"/>
</dbReference>
<dbReference type="OrthoDB" id="5867217at2759"/>
<dbReference type="GO" id="GO:0009653">
    <property type="term" value="P:anatomical structure morphogenesis"/>
    <property type="evidence" value="ECO:0007669"/>
    <property type="project" value="TreeGrafter"/>
</dbReference>
<keyword evidence="5" id="KW-1185">Reference proteome</keyword>
<reference evidence="3" key="2">
    <citation type="submission" date="2007-04" db="EMBL/GenBank/DDBJ databases">
        <title>The genome of the human body louse.</title>
        <authorList>
            <consortium name="The Human Body Louse Genome Consortium"/>
            <person name="Kirkness E."/>
            <person name="Walenz B."/>
            <person name="Hass B."/>
            <person name="Bruggner R."/>
            <person name="Strausberg R."/>
        </authorList>
    </citation>
    <scope>NUCLEOTIDE SEQUENCE</scope>
    <source>
        <strain evidence="3">USDA</strain>
    </source>
</reference>
<dbReference type="Gene3D" id="3.50.4.10">
    <property type="entry name" value="Hepatocyte Growth Factor"/>
    <property type="match status" value="2"/>
</dbReference>
<dbReference type="EnsemblMetazoa" id="PHUM495760-RA">
    <property type="protein sequence ID" value="PHUM495760-PA"/>
    <property type="gene ID" value="PHUM495760"/>
</dbReference>
<dbReference type="VEuPathDB" id="VectorBase:PHUM495760"/>
<dbReference type="PANTHER" id="PTHR47327">
    <property type="entry name" value="FI18240P1-RELATED"/>
    <property type="match status" value="1"/>
</dbReference>
<dbReference type="STRING" id="121224.E0VX62"/>
<dbReference type="EMBL" id="AAZO01006008">
    <property type="status" value="NOT_ANNOTATED_CDS"/>
    <property type="molecule type" value="Genomic_DNA"/>
</dbReference>
<dbReference type="CTD" id="8236003"/>
<proteinExistence type="predicted"/>
<feature type="signal peptide" evidence="1">
    <location>
        <begin position="1"/>
        <end position="23"/>
    </location>
</feature>
<gene>
    <name evidence="4" type="primary">8236003</name>
    <name evidence="3" type="ORF">Phum_PHUM495760</name>
</gene>
<accession>E0VX62</accession>
<dbReference type="EMBL" id="DS235829">
    <property type="protein sequence ID" value="EEB17968.1"/>
    <property type="molecule type" value="Genomic_DNA"/>
</dbReference>
<reference evidence="4" key="3">
    <citation type="submission" date="2020-05" db="UniProtKB">
        <authorList>
            <consortium name="EnsemblMetazoa"/>
        </authorList>
    </citation>
    <scope>IDENTIFICATION</scope>
    <source>
        <strain evidence="4">USDA</strain>
    </source>
</reference>
<feature type="domain" description="Apple" evidence="2">
    <location>
        <begin position="26"/>
        <end position="110"/>
    </location>
</feature>
<dbReference type="EMBL" id="AAZO01006007">
    <property type="status" value="NOT_ANNOTATED_CDS"/>
    <property type="molecule type" value="Genomic_DNA"/>
</dbReference>
<evidence type="ECO:0000256" key="1">
    <source>
        <dbReference type="SAM" id="SignalP"/>
    </source>
</evidence>
<dbReference type="PROSITE" id="PS50948">
    <property type="entry name" value="PAN"/>
    <property type="match status" value="2"/>
</dbReference>
<dbReference type="InterPro" id="IPR052774">
    <property type="entry name" value="Celegans_DevNeuronal_Protein"/>
</dbReference>
<protein>
    <recommendedName>
        <fullName evidence="2">Apple domain-containing protein</fullName>
    </recommendedName>
</protein>
<feature type="domain" description="Apple" evidence="2">
    <location>
        <begin position="200"/>
        <end position="243"/>
    </location>
</feature>